<dbReference type="AlphaFoldDB" id="L7VYA6"/>
<proteinExistence type="predicted"/>
<reference evidence="1" key="1">
    <citation type="submission" date="2012-09" db="EMBL/GenBank/DDBJ databases">
        <title>Metagenomic Characterization of a Microbial Community in Wastewater Detects High Levels of Antibiotic Resistance.</title>
        <authorList>
            <person name="Abrams M."/>
            <person name="Caldwell A."/>
            <person name="Vandaei E."/>
            <person name="Lee W."/>
            <person name="Perrott J."/>
            <person name="Khan S.Y."/>
            <person name="Ta J."/>
            <person name="Romero D."/>
            <person name="Nguyen V."/>
            <person name="Pourmand N."/>
            <person name="Ouverney C.C."/>
        </authorList>
    </citation>
    <scope>NUCLEOTIDE SEQUENCE</scope>
</reference>
<sequence length="109" mass="11821">MLDALHKCGSLVGTKGYFCSLDDMSRGFVSYESNILAEALLSLRFNVPLPTAQASDLRTRLLARALLLHSGYSASAFGIESARLSLGRSVMSEQKFLSNCLKSGNDFPN</sequence>
<evidence type="ECO:0000313" key="1">
    <source>
        <dbReference type="EMBL" id="AGC71160.1"/>
    </source>
</evidence>
<accession>L7VYA6</accession>
<name>L7VYA6_9BACT</name>
<organism evidence="1">
    <name type="scientific">uncultured bacterium A1Q1_fos_600</name>
    <dbReference type="NCBI Taxonomy" id="1256587"/>
    <lineage>
        <taxon>Bacteria</taxon>
        <taxon>environmental samples</taxon>
    </lineage>
</organism>
<dbReference type="EMBL" id="JX649864">
    <property type="protein sequence ID" value="AGC71160.1"/>
    <property type="molecule type" value="Genomic_DNA"/>
</dbReference>
<protein>
    <submittedName>
        <fullName evidence="1">Uncharacterized protein</fullName>
    </submittedName>
</protein>